<dbReference type="AlphaFoldDB" id="A0A8E0SXL4"/>
<dbReference type="GeneID" id="69705037"/>
<feature type="compositionally biased region" description="Basic and acidic residues" evidence="1">
    <location>
        <begin position="25"/>
        <end position="35"/>
    </location>
</feature>
<feature type="region of interest" description="Disordered" evidence="1">
    <location>
        <begin position="1"/>
        <end position="78"/>
    </location>
</feature>
<comment type="caution">
    <text evidence="2">The sequence shown here is derived from an EMBL/GenBank/DDBJ whole genome shotgun (WGS) entry which is preliminary data.</text>
</comment>
<sequence length="144" mass="16167">MMNVSPTHQAVSVLPTSVNPPTEQAGHDNQVRERIPQTAPTEAAPHQRGIDQHDEQGELLPYDPDGHDGEEHATEPEPVLLESEGEALIEGQWETKEECPLFYPPFPNALTAVNRQMALHGKVIVCRYWYSVHPRPKATFRTKT</sequence>
<feature type="compositionally biased region" description="Basic and acidic residues" evidence="1">
    <location>
        <begin position="64"/>
        <end position="75"/>
    </location>
</feature>
<dbReference type="EMBL" id="JAFNAA010000003">
    <property type="protein sequence ID" value="MBO1107289.1"/>
    <property type="molecule type" value="Genomic_DNA"/>
</dbReference>
<evidence type="ECO:0000313" key="2">
    <source>
        <dbReference type="EMBL" id="MBO1107289.1"/>
    </source>
</evidence>
<evidence type="ECO:0000256" key="1">
    <source>
        <dbReference type="SAM" id="MobiDB-lite"/>
    </source>
</evidence>
<accession>A0A8E0SXL4</accession>
<name>A0A8E0SXL4_PLESH</name>
<dbReference type="RefSeq" id="WP_139800018.1">
    <property type="nucleotide sequence ID" value="NZ_CP027852.1"/>
</dbReference>
<evidence type="ECO:0000313" key="3">
    <source>
        <dbReference type="Proteomes" id="UP000664658"/>
    </source>
</evidence>
<gene>
    <name evidence="2" type="ORF">J2R62_03480</name>
</gene>
<reference evidence="2" key="1">
    <citation type="submission" date="2021-03" db="EMBL/GenBank/DDBJ databases">
        <title>Plesiomonas shigelloides zfcc0051, isolated from zebrafish feces.</title>
        <authorList>
            <person name="Vanderhoek Z."/>
            <person name="Gaulke C."/>
        </authorList>
    </citation>
    <scope>NUCLEOTIDE SEQUENCE</scope>
    <source>
        <strain evidence="2">Zfcc0051</strain>
    </source>
</reference>
<protein>
    <submittedName>
        <fullName evidence="2">Uncharacterized protein</fullName>
    </submittedName>
</protein>
<organism evidence="2 3">
    <name type="scientific">Plesiomonas shigelloides</name>
    <name type="common">Aeromonas shigelloides</name>
    <dbReference type="NCBI Taxonomy" id="703"/>
    <lineage>
        <taxon>Bacteria</taxon>
        <taxon>Pseudomonadati</taxon>
        <taxon>Pseudomonadota</taxon>
        <taxon>Gammaproteobacteria</taxon>
        <taxon>Enterobacterales</taxon>
        <taxon>Enterobacteriaceae</taxon>
        <taxon>Plesiomonas</taxon>
    </lineage>
</organism>
<proteinExistence type="predicted"/>
<feature type="compositionally biased region" description="Polar residues" evidence="1">
    <location>
        <begin position="1"/>
        <end position="22"/>
    </location>
</feature>
<dbReference type="Proteomes" id="UP000664658">
    <property type="component" value="Unassembled WGS sequence"/>
</dbReference>